<dbReference type="CDD" id="cd07043">
    <property type="entry name" value="STAS_anti-anti-sigma_factors"/>
    <property type="match status" value="1"/>
</dbReference>
<dbReference type="RefSeq" id="WP_062975072.1">
    <property type="nucleotide sequence ID" value="NZ_JAAXOS010000020.1"/>
</dbReference>
<reference evidence="2 3" key="1">
    <citation type="submission" date="2020-04" db="EMBL/GenBank/DDBJ databases">
        <title>MicrobeNet Type strains.</title>
        <authorList>
            <person name="Nicholson A.C."/>
        </authorList>
    </citation>
    <scope>NUCLEOTIDE SEQUENCE [LARGE SCALE GENOMIC DNA]</scope>
    <source>
        <strain evidence="2 3">DSM 44956</strain>
    </source>
</reference>
<dbReference type="EMBL" id="JAAXOS010000020">
    <property type="protein sequence ID" value="NKY30715.1"/>
    <property type="molecule type" value="Genomic_DNA"/>
</dbReference>
<sequence length="136" mass="14623">MSAGLATPTYVLTAARNADHPAERLKISVTAPSDHVTLCALAGEVDYYTVEVFRRRLIGSLGTAAPLVVVDLSKVTFFGVAGLYVLVDARSMLTQTGRRLRLVTGAWCVDRLLQLAEDLGRFETRTSLADAVLDAA</sequence>
<dbReference type="InterPro" id="IPR002645">
    <property type="entry name" value="STAS_dom"/>
</dbReference>
<evidence type="ECO:0000259" key="1">
    <source>
        <dbReference type="PROSITE" id="PS50801"/>
    </source>
</evidence>
<gene>
    <name evidence="2" type="ORF">HGB38_31555</name>
</gene>
<dbReference type="SUPFAM" id="SSF52091">
    <property type="entry name" value="SpoIIaa-like"/>
    <property type="match status" value="1"/>
</dbReference>
<dbReference type="Pfam" id="PF01740">
    <property type="entry name" value="STAS"/>
    <property type="match status" value="1"/>
</dbReference>
<proteinExistence type="predicted"/>
<dbReference type="Proteomes" id="UP000540698">
    <property type="component" value="Unassembled WGS sequence"/>
</dbReference>
<keyword evidence="3" id="KW-1185">Reference proteome</keyword>
<dbReference type="InterPro" id="IPR036513">
    <property type="entry name" value="STAS_dom_sf"/>
</dbReference>
<accession>A0A7X6R6J5</accession>
<evidence type="ECO:0000313" key="3">
    <source>
        <dbReference type="Proteomes" id="UP000540698"/>
    </source>
</evidence>
<name>A0A7X6R6J5_9NOCA</name>
<comment type="caution">
    <text evidence="2">The sequence shown here is derived from an EMBL/GenBank/DDBJ whole genome shotgun (WGS) entry which is preliminary data.</text>
</comment>
<dbReference type="Gene3D" id="3.30.750.24">
    <property type="entry name" value="STAS domain"/>
    <property type="match status" value="1"/>
</dbReference>
<protein>
    <submittedName>
        <fullName evidence="2">STAS domain-containing protein</fullName>
    </submittedName>
</protein>
<feature type="domain" description="STAS" evidence="1">
    <location>
        <begin position="36"/>
        <end position="135"/>
    </location>
</feature>
<evidence type="ECO:0000313" key="2">
    <source>
        <dbReference type="EMBL" id="NKY30715.1"/>
    </source>
</evidence>
<organism evidence="2 3">
    <name type="scientific">Nocardia gamkensis</name>
    <dbReference type="NCBI Taxonomy" id="352869"/>
    <lineage>
        <taxon>Bacteria</taxon>
        <taxon>Bacillati</taxon>
        <taxon>Actinomycetota</taxon>
        <taxon>Actinomycetes</taxon>
        <taxon>Mycobacteriales</taxon>
        <taxon>Nocardiaceae</taxon>
        <taxon>Nocardia</taxon>
    </lineage>
</organism>
<dbReference type="PROSITE" id="PS50801">
    <property type="entry name" value="STAS"/>
    <property type="match status" value="1"/>
</dbReference>
<dbReference type="AlphaFoldDB" id="A0A7X6R6J5"/>